<feature type="domain" description="Multidrug resistance protein MdtA-like alpha-helical hairpin" evidence="7">
    <location>
        <begin position="105"/>
        <end position="174"/>
    </location>
</feature>
<evidence type="ECO:0000259" key="10">
    <source>
        <dbReference type="Pfam" id="PF25967"/>
    </source>
</evidence>
<keyword evidence="6" id="KW-0472">Membrane</keyword>
<keyword evidence="4" id="KW-1003">Cell membrane</keyword>
<evidence type="ECO:0000313" key="11">
    <source>
        <dbReference type="EMBL" id="ERT56538.1"/>
    </source>
</evidence>
<keyword evidence="3" id="KW-0813">Transport</keyword>
<evidence type="ECO:0000259" key="7">
    <source>
        <dbReference type="Pfam" id="PF25876"/>
    </source>
</evidence>
<name>U7UDL3_9FIRM</name>
<evidence type="ECO:0000256" key="1">
    <source>
        <dbReference type="ARBA" id="ARBA00004236"/>
    </source>
</evidence>
<dbReference type="STRING" id="1111454.HMPREF1250_1509"/>
<keyword evidence="5" id="KW-0997">Cell inner membrane</keyword>
<evidence type="ECO:0000256" key="2">
    <source>
        <dbReference type="ARBA" id="ARBA00009477"/>
    </source>
</evidence>
<dbReference type="Gene3D" id="2.40.50.100">
    <property type="match status" value="1"/>
</dbReference>
<dbReference type="SUPFAM" id="SSF111369">
    <property type="entry name" value="HlyD-like secretion proteins"/>
    <property type="match status" value="1"/>
</dbReference>
<dbReference type="Pfam" id="PF25967">
    <property type="entry name" value="RND-MFP_C"/>
    <property type="match status" value="1"/>
</dbReference>
<evidence type="ECO:0000256" key="3">
    <source>
        <dbReference type="ARBA" id="ARBA00022448"/>
    </source>
</evidence>
<dbReference type="InterPro" id="IPR058626">
    <property type="entry name" value="MdtA-like_b-barrel"/>
</dbReference>
<dbReference type="Proteomes" id="UP000017090">
    <property type="component" value="Unassembled WGS sequence"/>
</dbReference>
<dbReference type="InterPro" id="IPR006143">
    <property type="entry name" value="RND_pump_MFP"/>
</dbReference>
<organism evidence="11 12">
    <name type="scientific">Megasphaera vaginalis</name>
    <name type="common">ex Srinivasan et al. 2021</name>
    <dbReference type="NCBI Taxonomy" id="1111454"/>
    <lineage>
        <taxon>Bacteria</taxon>
        <taxon>Bacillati</taxon>
        <taxon>Bacillota</taxon>
        <taxon>Negativicutes</taxon>
        <taxon>Veillonellales</taxon>
        <taxon>Veillonellaceae</taxon>
        <taxon>Megasphaera</taxon>
    </lineage>
</organism>
<comment type="subcellular location">
    <subcellularLocation>
        <location evidence="1">Cell membrane</location>
    </subcellularLocation>
</comment>
<dbReference type="eggNOG" id="COG0845">
    <property type="taxonomic scope" value="Bacteria"/>
</dbReference>
<dbReference type="PANTHER" id="PTHR30469:SF36">
    <property type="entry name" value="BLL3903 PROTEIN"/>
    <property type="match status" value="1"/>
</dbReference>
<evidence type="ECO:0000256" key="5">
    <source>
        <dbReference type="ARBA" id="ARBA00022519"/>
    </source>
</evidence>
<dbReference type="Pfam" id="PF25944">
    <property type="entry name" value="Beta-barrel_RND"/>
    <property type="match status" value="1"/>
</dbReference>
<dbReference type="GO" id="GO:0015562">
    <property type="term" value="F:efflux transmembrane transporter activity"/>
    <property type="evidence" value="ECO:0007669"/>
    <property type="project" value="TreeGrafter"/>
</dbReference>
<feature type="domain" description="Multidrug resistance protein MdtA-like C-terminal permuted SH3" evidence="10">
    <location>
        <begin position="299"/>
        <end position="355"/>
    </location>
</feature>
<dbReference type="Gene3D" id="1.10.287.470">
    <property type="entry name" value="Helix hairpin bin"/>
    <property type="match status" value="1"/>
</dbReference>
<dbReference type="Pfam" id="PF25876">
    <property type="entry name" value="HH_MFP_RND"/>
    <property type="match status" value="1"/>
</dbReference>
<dbReference type="Pfam" id="PF25917">
    <property type="entry name" value="BSH_RND"/>
    <property type="match status" value="1"/>
</dbReference>
<dbReference type="EMBL" id="AWXA01000062">
    <property type="protein sequence ID" value="ERT56538.1"/>
    <property type="molecule type" value="Genomic_DNA"/>
</dbReference>
<protein>
    <submittedName>
        <fullName evidence="11">Efflux transporter, RND family, MFP subunit</fullName>
    </submittedName>
</protein>
<dbReference type="Gene3D" id="2.40.30.170">
    <property type="match status" value="1"/>
</dbReference>
<accession>U7UDL3</accession>
<comment type="similarity">
    <text evidence="2">Belongs to the membrane fusion protein (MFP) (TC 8.A.1) family.</text>
</comment>
<proteinExistence type="inferred from homology"/>
<evidence type="ECO:0000259" key="8">
    <source>
        <dbReference type="Pfam" id="PF25917"/>
    </source>
</evidence>
<dbReference type="AlphaFoldDB" id="U7UDL3"/>
<feature type="domain" description="Multidrug resistance protein MdtA-like barrel-sandwich hybrid" evidence="8">
    <location>
        <begin position="65"/>
        <end position="206"/>
    </location>
</feature>
<sequence length="381" mass="40107">MRNLGKYKYVAIVAIVFLGIAGIRSYGQPAAKVQGNKAVAVSVQKAAEKMVPLTLDAVGTAQPVNSVTVIPQVTGRITAVYYEPGQEVEAGQVLAQIDPAPFQQQLNQAEAQLEAARRNDTYNTDTAARYGELYQQGAVSRQEYEQQSSTAGVQDATVRQLEAAMENARISLNHAQITAPVSGRTGAIGANVGAMVTANQTQIVVINQMNPIYVQFTIPEASLPQVSAAQAAQPIQATVREAEKGNVLAVGKVTFIDNTIDRTSGTIGLKAEFSNDGLKLWPGQFLQVLLQLGEPKKRLVIPAAAVMDGQKGKYVFIVQDDHTVAIRPVEVSGVSGDLAVISKGVSIGDTVVTDGQLNLKDGSAVSVKPAVSASPSEGDGA</sequence>
<dbReference type="InterPro" id="IPR058624">
    <property type="entry name" value="MdtA-like_HH"/>
</dbReference>
<reference evidence="11 12" key="1">
    <citation type="submission" date="2013-09" db="EMBL/GenBank/DDBJ databases">
        <authorList>
            <person name="Durkin A.S."/>
            <person name="Haft D.R."/>
            <person name="McCorrison J."/>
            <person name="Torralba M."/>
            <person name="Gillis M."/>
            <person name="Haft D.H."/>
            <person name="Methe B."/>
            <person name="Sutton G."/>
            <person name="Nelson K.E."/>
        </authorList>
    </citation>
    <scope>NUCLEOTIDE SEQUENCE [LARGE SCALE GENOMIC DNA]</scope>
    <source>
        <strain evidence="11 12">BV3C16-1</strain>
    </source>
</reference>
<comment type="caution">
    <text evidence="11">The sequence shown here is derived from an EMBL/GenBank/DDBJ whole genome shotgun (WGS) entry which is preliminary data.</text>
</comment>
<dbReference type="PANTHER" id="PTHR30469">
    <property type="entry name" value="MULTIDRUG RESISTANCE PROTEIN MDTA"/>
    <property type="match status" value="1"/>
</dbReference>
<dbReference type="PATRIC" id="fig|1111454.3.peg.2149"/>
<dbReference type="InterPro" id="IPR058625">
    <property type="entry name" value="MdtA-like_BSH"/>
</dbReference>
<feature type="domain" description="Multidrug resistance protein MdtA-like beta-barrel" evidence="9">
    <location>
        <begin position="211"/>
        <end position="293"/>
    </location>
</feature>
<evidence type="ECO:0000313" key="12">
    <source>
        <dbReference type="Proteomes" id="UP000017090"/>
    </source>
</evidence>
<dbReference type="InterPro" id="IPR058627">
    <property type="entry name" value="MdtA-like_C"/>
</dbReference>
<dbReference type="Gene3D" id="2.40.420.20">
    <property type="match status" value="1"/>
</dbReference>
<keyword evidence="12" id="KW-1185">Reference proteome</keyword>
<dbReference type="NCBIfam" id="TIGR01730">
    <property type="entry name" value="RND_mfp"/>
    <property type="match status" value="1"/>
</dbReference>
<dbReference type="GO" id="GO:1990281">
    <property type="term" value="C:efflux pump complex"/>
    <property type="evidence" value="ECO:0007669"/>
    <property type="project" value="TreeGrafter"/>
</dbReference>
<evidence type="ECO:0000256" key="4">
    <source>
        <dbReference type="ARBA" id="ARBA00022475"/>
    </source>
</evidence>
<gene>
    <name evidence="11" type="ORF">HMPREF1250_1509</name>
</gene>
<evidence type="ECO:0000259" key="9">
    <source>
        <dbReference type="Pfam" id="PF25944"/>
    </source>
</evidence>
<evidence type="ECO:0000256" key="6">
    <source>
        <dbReference type="ARBA" id="ARBA00023136"/>
    </source>
</evidence>